<comment type="similarity">
    <text evidence="1">Belongs to the pseudouridine synthase Pus10 family.</text>
</comment>
<evidence type="ECO:0000313" key="8">
    <source>
        <dbReference type="Proteomes" id="UP001497444"/>
    </source>
</evidence>
<protein>
    <recommendedName>
        <fullName evidence="2">tRNA pseudouridine(55) synthase</fullName>
        <ecNumber evidence="2">5.4.99.25</ecNumber>
    </recommendedName>
</protein>
<organism evidence="7 8">
    <name type="scientific">Sphagnum jensenii</name>
    <dbReference type="NCBI Taxonomy" id="128206"/>
    <lineage>
        <taxon>Eukaryota</taxon>
        <taxon>Viridiplantae</taxon>
        <taxon>Streptophyta</taxon>
        <taxon>Embryophyta</taxon>
        <taxon>Bryophyta</taxon>
        <taxon>Sphagnophytina</taxon>
        <taxon>Sphagnopsida</taxon>
        <taxon>Sphagnales</taxon>
        <taxon>Sphagnaceae</taxon>
        <taxon>Sphagnum</taxon>
    </lineage>
</organism>
<keyword evidence="4" id="KW-0413">Isomerase</keyword>
<dbReference type="InterPro" id="IPR048741">
    <property type="entry name" value="Pus10-like_C"/>
</dbReference>
<keyword evidence="3" id="KW-0819">tRNA processing</keyword>
<dbReference type="PANTHER" id="PTHR21568:SF0">
    <property type="entry name" value="TRNA PSEUDOURIDINE SYNTHASE PUS10"/>
    <property type="match status" value="1"/>
</dbReference>
<dbReference type="Pfam" id="PF21237">
    <property type="entry name" value="Pus10_N_euk"/>
    <property type="match status" value="1"/>
</dbReference>
<evidence type="ECO:0000256" key="3">
    <source>
        <dbReference type="ARBA" id="ARBA00022694"/>
    </source>
</evidence>
<dbReference type="InterPro" id="IPR020103">
    <property type="entry name" value="PsdUridine_synth_cat_dom_sf"/>
</dbReference>
<dbReference type="PANTHER" id="PTHR21568">
    <property type="entry name" value="TRNA PSEUDOURIDINE SYNTHASE PUS10"/>
    <property type="match status" value="1"/>
</dbReference>
<dbReference type="SUPFAM" id="SSF55120">
    <property type="entry name" value="Pseudouridine synthase"/>
    <property type="match status" value="1"/>
</dbReference>
<accession>A0ABP0W5T4</accession>
<dbReference type="EMBL" id="OZ020108">
    <property type="protein sequence ID" value="CAK9260670.1"/>
    <property type="molecule type" value="Genomic_DNA"/>
</dbReference>
<evidence type="ECO:0000256" key="2">
    <source>
        <dbReference type="ARBA" id="ARBA00012787"/>
    </source>
</evidence>
<dbReference type="Gene3D" id="3.30.70.3190">
    <property type="match status" value="1"/>
</dbReference>
<evidence type="ECO:0000256" key="4">
    <source>
        <dbReference type="ARBA" id="ARBA00023235"/>
    </source>
</evidence>
<reference evidence="7" key="1">
    <citation type="submission" date="2024-02" db="EMBL/GenBank/DDBJ databases">
        <authorList>
            <consortium name="ELIXIR-Norway"/>
            <consortium name="Elixir Norway"/>
        </authorList>
    </citation>
    <scope>NUCLEOTIDE SEQUENCE</scope>
</reference>
<feature type="domain" description="Pus10 N-terminal eukaryotes" evidence="5">
    <location>
        <begin position="101"/>
        <end position="309"/>
    </location>
</feature>
<proteinExistence type="inferred from homology"/>
<dbReference type="InterPro" id="IPR039894">
    <property type="entry name" value="Pus10-like"/>
</dbReference>
<gene>
    <name evidence="7" type="ORF">CSSPJE1EN1_LOCUS6148</name>
</gene>
<feature type="domain" description="Pus10-like C-terminal" evidence="6">
    <location>
        <begin position="318"/>
        <end position="550"/>
    </location>
</feature>
<dbReference type="Proteomes" id="UP001497444">
    <property type="component" value="Chromosome 13"/>
</dbReference>
<dbReference type="Pfam" id="PF21238">
    <property type="entry name" value="Pus10_C"/>
    <property type="match status" value="1"/>
</dbReference>
<dbReference type="EC" id="5.4.99.25" evidence="2"/>
<dbReference type="NCBIfam" id="TIGR01213">
    <property type="entry name" value="pseudo_Pus10arc"/>
    <property type="match status" value="1"/>
</dbReference>
<evidence type="ECO:0000313" key="7">
    <source>
        <dbReference type="EMBL" id="CAK9260670.1"/>
    </source>
</evidence>
<dbReference type="InterPro" id="IPR048742">
    <property type="entry name" value="Pus10_N_euk"/>
</dbReference>
<evidence type="ECO:0000259" key="5">
    <source>
        <dbReference type="Pfam" id="PF21237"/>
    </source>
</evidence>
<sequence length="555" mass="61996">MEDSLLKLLPSLPSAIISDLLSLGVCVRCVFRFLNMRSVDFAAAIPSCYLLISHLQASMLDSGAQMNGSAEIVPKVGTDSEPQCAVENSAHTIDGGIVEPCIVCLGILQILDDNMHKESVSGTELQRYCYGAKQKIVEAAHKEGHEFDSFCLEVSLPAICVVRERALWYYLKQKYPEEALFSHNHETDHIVTLKEAVKWSLIAPLELLLGAKFDSNSLFRIALLYKHPESLAELDFLGGHVGGDAKRRRHGSVDSGPPAGLAAVAAARTAEAGESLTSVMRALATMSYDSFSRTFTWPPSKPITPCELATMCWRMPVFVGGRYLKYSRNISQSRWMIDDERMGEGSVQEVIGDVVFPPYKGDSYKFHAAGREDIDVRMLGPGRPFIVEISNARVIPSSAEIRKLERDINSLKEGWVKVRELRQVGIDACAIMREGESEKQKEYAAVVWLSRPVTEADFECLSSFKELELQQKTPVRVLHRRSPLTRPRTIHWMRCKEIKGTQNYFVLFLCTQAGTYIKEFVHGDLGRTFPNVGSILGCEADILQLDVMDVKMDFH</sequence>
<keyword evidence="8" id="KW-1185">Reference proteome</keyword>
<evidence type="ECO:0000256" key="1">
    <source>
        <dbReference type="ARBA" id="ARBA00009652"/>
    </source>
</evidence>
<evidence type="ECO:0000259" key="6">
    <source>
        <dbReference type="Pfam" id="PF21238"/>
    </source>
</evidence>
<dbReference type="Gene3D" id="3.30.70.2510">
    <property type="match status" value="1"/>
</dbReference>
<name>A0ABP0W5T4_9BRYO</name>